<dbReference type="Pfam" id="PF00561">
    <property type="entry name" value="Abhydrolase_1"/>
    <property type="match status" value="1"/>
</dbReference>
<sequence length="263" mass="29834">MLLSLSTQQQVSVNRFGSGEPVVFVNGFGSYQEIWHGQIETVTKANFEAITWDFRGQGQSQGQYATTLDQLSDDLAALINQLQLAKPILICHSMGCSVIWNLRQRYPEIKIKALILVDQSPKMISDPDWPYGFVGINQSNWQTSYAKRPKVKETLAGFRQDVFAVFNQAKQAHPFIREKALPLLKNHVQADWRATAIAEKCPTYFISARQSPYYRFGYGKWVAQSNSQVTEILVPKCGHDIMAEVPDAFNHTLLNIFTVLRAY</sequence>
<feature type="domain" description="AB hydrolase-1" evidence="1">
    <location>
        <begin position="21"/>
        <end position="242"/>
    </location>
</feature>
<dbReference type="SUPFAM" id="SSF53474">
    <property type="entry name" value="alpha/beta-Hydrolases"/>
    <property type="match status" value="1"/>
</dbReference>
<dbReference type="InterPro" id="IPR029058">
    <property type="entry name" value="AB_hydrolase_fold"/>
</dbReference>
<gene>
    <name evidence="2" type="ORF">FC84_GL000579</name>
</gene>
<keyword evidence="3" id="KW-1185">Reference proteome</keyword>
<evidence type="ECO:0000259" key="1">
    <source>
        <dbReference type="Pfam" id="PF00561"/>
    </source>
</evidence>
<dbReference type="PANTHER" id="PTHR43194">
    <property type="entry name" value="HYDROLASE ALPHA/BETA FOLD FAMILY"/>
    <property type="match status" value="1"/>
</dbReference>
<dbReference type="STRING" id="1423738.FC84_GL000579"/>
<dbReference type="Proteomes" id="UP000051813">
    <property type="component" value="Unassembled WGS sequence"/>
</dbReference>
<protein>
    <submittedName>
        <fullName evidence="2">Alpha beta superfamily hydrolase</fullName>
    </submittedName>
</protein>
<proteinExistence type="predicted"/>
<reference evidence="2 3" key="1">
    <citation type="journal article" date="2015" name="Genome Announc.">
        <title>Expanding the biotechnology potential of lactobacilli through comparative genomics of 213 strains and associated genera.</title>
        <authorList>
            <person name="Sun Z."/>
            <person name="Harris H.M."/>
            <person name="McCann A."/>
            <person name="Guo C."/>
            <person name="Argimon S."/>
            <person name="Zhang W."/>
            <person name="Yang X."/>
            <person name="Jeffery I.B."/>
            <person name="Cooney J.C."/>
            <person name="Kagawa T.F."/>
            <person name="Liu W."/>
            <person name="Song Y."/>
            <person name="Salvetti E."/>
            <person name="Wrobel A."/>
            <person name="Rasinkangas P."/>
            <person name="Parkhill J."/>
            <person name="Rea M.C."/>
            <person name="O'Sullivan O."/>
            <person name="Ritari J."/>
            <person name="Douillard F.P."/>
            <person name="Paul Ross R."/>
            <person name="Yang R."/>
            <person name="Briner A.E."/>
            <person name="Felis G.E."/>
            <person name="de Vos W.M."/>
            <person name="Barrangou R."/>
            <person name="Klaenhammer T.R."/>
            <person name="Caufield P.W."/>
            <person name="Cui Y."/>
            <person name="Zhang H."/>
            <person name="O'Toole P.W."/>
        </authorList>
    </citation>
    <scope>NUCLEOTIDE SEQUENCE [LARGE SCALE GENOMIC DNA]</scope>
    <source>
        <strain evidence="2 3">DSM 20335</strain>
    </source>
</reference>
<dbReference type="InterPro" id="IPR050228">
    <property type="entry name" value="Carboxylesterase_BioH"/>
</dbReference>
<dbReference type="Gene3D" id="3.40.50.1820">
    <property type="entry name" value="alpha/beta hydrolase"/>
    <property type="match status" value="1"/>
</dbReference>
<name>A0A0R2BU34_9LACO</name>
<dbReference type="PATRIC" id="fig|1423738.3.peg.588"/>
<organism evidence="2 3">
    <name type="scientific">Lapidilactobacillus dextrinicus DSM 20335</name>
    <dbReference type="NCBI Taxonomy" id="1423738"/>
    <lineage>
        <taxon>Bacteria</taxon>
        <taxon>Bacillati</taxon>
        <taxon>Bacillota</taxon>
        <taxon>Bacilli</taxon>
        <taxon>Lactobacillales</taxon>
        <taxon>Lactobacillaceae</taxon>
        <taxon>Lapidilactobacillus</taxon>
    </lineage>
</organism>
<dbReference type="AlphaFoldDB" id="A0A0R2BU34"/>
<keyword evidence="2" id="KW-0378">Hydrolase</keyword>
<dbReference type="OrthoDB" id="9805423at2"/>
<dbReference type="RefSeq" id="WP_057753818.1">
    <property type="nucleotide sequence ID" value="NZ_AYYK01000001.1"/>
</dbReference>
<evidence type="ECO:0000313" key="2">
    <source>
        <dbReference type="EMBL" id="KRM79881.1"/>
    </source>
</evidence>
<accession>A0A0R2BU34</accession>
<dbReference type="EMBL" id="AYYK01000001">
    <property type="protein sequence ID" value="KRM79881.1"/>
    <property type="molecule type" value="Genomic_DNA"/>
</dbReference>
<evidence type="ECO:0000313" key="3">
    <source>
        <dbReference type="Proteomes" id="UP000051813"/>
    </source>
</evidence>
<dbReference type="GO" id="GO:0016787">
    <property type="term" value="F:hydrolase activity"/>
    <property type="evidence" value="ECO:0007669"/>
    <property type="project" value="UniProtKB-KW"/>
</dbReference>
<comment type="caution">
    <text evidence="2">The sequence shown here is derived from an EMBL/GenBank/DDBJ whole genome shotgun (WGS) entry which is preliminary data.</text>
</comment>
<dbReference type="InterPro" id="IPR000073">
    <property type="entry name" value="AB_hydrolase_1"/>
</dbReference>
<dbReference type="PANTHER" id="PTHR43194:SF2">
    <property type="entry name" value="PEROXISOMAL MEMBRANE PROTEIN LPX1"/>
    <property type="match status" value="1"/>
</dbReference>